<gene>
    <name evidence="2" type="ORF">EJ06DRAFT_534069</name>
</gene>
<dbReference type="InterPro" id="IPR045030">
    <property type="entry name" value="LYSM1-4"/>
</dbReference>
<name>A0A6G1HK27_9PEZI</name>
<feature type="compositionally biased region" description="Gly residues" evidence="1">
    <location>
        <begin position="254"/>
        <end position="263"/>
    </location>
</feature>
<evidence type="ECO:0000256" key="1">
    <source>
        <dbReference type="SAM" id="MobiDB-lite"/>
    </source>
</evidence>
<proteinExistence type="predicted"/>
<dbReference type="AlphaFoldDB" id="A0A6G1HK27"/>
<organism evidence="2 3">
    <name type="scientific">Trichodelitschia bisporula</name>
    <dbReference type="NCBI Taxonomy" id="703511"/>
    <lineage>
        <taxon>Eukaryota</taxon>
        <taxon>Fungi</taxon>
        <taxon>Dikarya</taxon>
        <taxon>Ascomycota</taxon>
        <taxon>Pezizomycotina</taxon>
        <taxon>Dothideomycetes</taxon>
        <taxon>Dothideomycetes incertae sedis</taxon>
        <taxon>Phaeotrichales</taxon>
        <taxon>Phaeotrichaceae</taxon>
        <taxon>Trichodelitschia</taxon>
    </lineage>
</organism>
<protein>
    <recommendedName>
        <fullName evidence="4">LysM domain-containing protein</fullName>
    </recommendedName>
</protein>
<evidence type="ECO:0008006" key="4">
    <source>
        <dbReference type="Google" id="ProtNLM"/>
    </source>
</evidence>
<evidence type="ECO:0000313" key="3">
    <source>
        <dbReference type="Proteomes" id="UP000799640"/>
    </source>
</evidence>
<sequence>MEACCTCASLLSSIPPIYNGKTEKPARFERRLPCCARAICARCIADNPRFEAYCPYCQTADWSSVLQSGFHDPPAYEAVETAAKRDLDELSDEPPPYTGDGAGAGTADTKQAGPGEDVLHFVDPAMDSVQALSLRYGVPARELRRKNAVYSDHLLAARRTILIPGEYYQGPSLSSRPIEGEEEEVRKGKVRKWMVACKVPDYDIALLYLKQADYDLEIAVEAFKSDEAWEKEHPLQSSGKQRARESNGRRRSRLGGGLIGQLQ</sequence>
<feature type="region of interest" description="Disordered" evidence="1">
    <location>
        <begin position="230"/>
        <end position="263"/>
    </location>
</feature>
<evidence type="ECO:0000313" key="2">
    <source>
        <dbReference type="EMBL" id="KAF2396342.1"/>
    </source>
</evidence>
<dbReference type="PANTHER" id="PTHR20932:SF31">
    <property type="entry name" value="RING-TYPE DOMAIN-CONTAINING PROTEIN"/>
    <property type="match status" value="1"/>
</dbReference>
<dbReference type="OrthoDB" id="2107166at2759"/>
<reference evidence="2" key="1">
    <citation type="journal article" date="2020" name="Stud. Mycol.">
        <title>101 Dothideomycetes genomes: a test case for predicting lifestyles and emergence of pathogens.</title>
        <authorList>
            <person name="Haridas S."/>
            <person name="Albert R."/>
            <person name="Binder M."/>
            <person name="Bloem J."/>
            <person name="Labutti K."/>
            <person name="Salamov A."/>
            <person name="Andreopoulos B."/>
            <person name="Baker S."/>
            <person name="Barry K."/>
            <person name="Bills G."/>
            <person name="Bluhm B."/>
            <person name="Cannon C."/>
            <person name="Castanera R."/>
            <person name="Culley D."/>
            <person name="Daum C."/>
            <person name="Ezra D."/>
            <person name="Gonzalez J."/>
            <person name="Henrissat B."/>
            <person name="Kuo A."/>
            <person name="Liang C."/>
            <person name="Lipzen A."/>
            <person name="Lutzoni F."/>
            <person name="Magnuson J."/>
            <person name="Mondo S."/>
            <person name="Nolan M."/>
            <person name="Ohm R."/>
            <person name="Pangilinan J."/>
            <person name="Park H.-J."/>
            <person name="Ramirez L."/>
            <person name="Alfaro M."/>
            <person name="Sun H."/>
            <person name="Tritt A."/>
            <person name="Yoshinaga Y."/>
            <person name="Zwiers L.-H."/>
            <person name="Turgeon B."/>
            <person name="Goodwin S."/>
            <person name="Spatafora J."/>
            <person name="Crous P."/>
            <person name="Grigoriev I."/>
        </authorList>
    </citation>
    <scope>NUCLEOTIDE SEQUENCE</scope>
    <source>
        <strain evidence="2">CBS 262.69</strain>
    </source>
</reference>
<dbReference type="PANTHER" id="PTHR20932">
    <property type="entry name" value="LYSM AND PUTATIVE PEPTIDOGLYCAN-BINDING DOMAIN-CONTAINING PROTEIN"/>
    <property type="match status" value="1"/>
</dbReference>
<accession>A0A6G1HK27</accession>
<feature type="region of interest" description="Disordered" evidence="1">
    <location>
        <begin position="89"/>
        <end position="110"/>
    </location>
</feature>
<dbReference type="EMBL" id="ML996707">
    <property type="protein sequence ID" value="KAF2396342.1"/>
    <property type="molecule type" value="Genomic_DNA"/>
</dbReference>
<dbReference type="Proteomes" id="UP000799640">
    <property type="component" value="Unassembled WGS sequence"/>
</dbReference>
<keyword evidence="3" id="KW-1185">Reference proteome</keyword>